<keyword evidence="2" id="KW-1185">Reference proteome</keyword>
<dbReference type="PANTHER" id="PTHR18901:SF38">
    <property type="entry name" value="PSEUDOURIDINE-5'-PHOSPHATASE"/>
    <property type="match status" value="1"/>
</dbReference>
<dbReference type="HOGENOM" id="CLU_045011_13_3_9"/>
<dbReference type="SFLD" id="SFLDS00003">
    <property type="entry name" value="Haloacid_Dehalogenase"/>
    <property type="match status" value="1"/>
</dbReference>
<dbReference type="InterPro" id="IPR023214">
    <property type="entry name" value="HAD_sf"/>
</dbReference>
<dbReference type="EMBL" id="ACBZ01000165">
    <property type="protein sequence ID" value="EEG48055.1"/>
    <property type="molecule type" value="Genomic_DNA"/>
</dbReference>
<dbReference type="PRINTS" id="PR00413">
    <property type="entry name" value="HADHALOGNASE"/>
</dbReference>
<evidence type="ECO:0000313" key="1">
    <source>
        <dbReference type="EMBL" id="EEG48055.1"/>
    </source>
</evidence>
<dbReference type="InterPro" id="IPR041492">
    <property type="entry name" value="HAD_2"/>
</dbReference>
<reference evidence="1 2" key="2">
    <citation type="submission" date="2009-02" db="EMBL/GenBank/DDBJ databases">
        <title>Draft genome sequence of Blautia hydrogenotrophica DSM 10507 (Ruminococcus hydrogenotrophicus DSM 10507).</title>
        <authorList>
            <person name="Sudarsanam P."/>
            <person name="Ley R."/>
            <person name="Guruge J."/>
            <person name="Turnbaugh P.J."/>
            <person name="Mahowald M."/>
            <person name="Liep D."/>
            <person name="Gordon J."/>
        </authorList>
    </citation>
    <scope>NUCLEOTIDE SEQUENCE [LARGE SCALE GENOMIC DNA]</scope>
    <source>
        <strain evidence="2">DSM 10507 / JCM 14656 / S5a33</strain>
    </source>
</reference>
<dbReference type="NCBIfam" id="TIGR01549">
    <property type="entry name" value="HAD-SF-IA-v1"/>
    <property type="match status" value="1"/>
</dbReference>
<dbReference type="CDD" id="cd07505">
    <property type="entry name" value="HAD_BPGM-like"/>
    <property type="match status" value="1"/>
</dbReference>
<name>C0CQ88_BLAHS</name>
<dbReference type="InterPro" id="IPR006439">
    <property type="entry name" value="HAD-SF_hydro_IA"/>
</dbReference>
<dbReference type="InterPro" id="IPR036412">
    <property type="entry name" value="HAD-like_sf"/>
</dbReference>
<comment type="caution">
    <text evidence="1">The sequence shown here is derived from an EMBL/GenBank/DDBJ whole genome shotgun (WGS) entry which is preliminary data.</text>
</comment>
<evidence type="ECO:0000313" key="2">
    <source>
        <dbReference type="Proteomes" id="UP000003100"/>
    </source>
</evidence>
<dbReference type="PATRIC" id="fig|476272.21.peg.1175"/>
<dbReference type="Gene3D" id="1.10.150.240">
    <property type="entry name" value="Putative phosphatase, domain 2"/>
    <property type="match status" value="1"/>
</dbReference>
<dbReference type="SFLD" id="SFLDG01129">
    <property type="entry name" value="C1.5:_HAD__Beta-PGM__Phosphata"/>
    <property type="match status" value="1"/>
</dbReference>
<dbReference type="AlphaFoldDB" id="C0CQ88"/>
<sequence length="224" mass="24970">MREKLKKIQGVVFDMDGLMFDSERIVQHAWNVAGRQMGYGDLGYENMCHTIGFNVVRRQEYFLKKYGQNFPFEEFKERYREAYAAYVKEHGVPAKKGLHELLRVLKNRGIPMAIATSSSPAHARGNVEKEGIGDYFVGMITGDMVTEGKPSPEIYQKACELLAIEPSKALALEDSLHGIQAAHKAGMVTVMVPDLVQDSGLIDGILDGKAESLLEVAQWMEGES</sequence>
<gene>
    <name evidence="1" type="ORF">RUMHYD_03041</name>
</gene>
<proteinExistence type="predicted"/>
<dbReference type="Proteomes" id="UP000003100">
    <property type="component" value="Unassembled WGS sequence"/>
</dbReference>
<dbReference type="InterPro" id="IPR023198">
    <property type="entry name" value="PGP-like_dom2"/>
</dbReference>
<dbReference type="RefSeq" id="WP_005950876.1">
    <property type="nucleotide sequence ID" value="NZ_CP136423.1"/>
</dbReference>
<dbReference type="SUPFAM" id="SSF56784">
    <property type="entry name" value="HAD-like"/>
    <property type="match status" value="1"/>
</dbReference>
<dbReference type="SFLD" id="SFLDG01135">
    <property type="entry name" value="C1.5.6:_HAD__Beta-PGM__Phospha"/>
    <property type="match status" value="1"/>
</dbReference>
<dbReference type="Gene3D" id="3.40.50.1000">
    <property type="entry name" value="HAD superfamily/HAD-like"/>
    <property type="match status" value="1"/>
</dbReference>
<dbReference type="PANTHER" id="PTHR18901">
    <property type="entry name" value="2-DEOXYGLUCOSE-6-PHOSPHATE PHOSPHATASE 2"/>
    <property type="match status" value="1"/>
</dbReference>
<dbReference type="NCBIfam" id="TIGR01509">
    <property type="entry name" value="HAD-SF-IA-v3"/>
    <property type="match status" value="1"/>
</dbReference>
<organism evidence="1 2">
    <name type="scientific">Blautia hydrogenotrophica (strain DSM 10507 / JCM 14656 / S5a33)</name>
    <name type="common">Ruminococcus hydrogenotrophicus</name>
    <dbReference type="NCBI Taxonomy" id="476272"/>
    <lineage>
        <taxon>Bacteria</taxon>
        <taxon>Bacillati</taxon>
        <taxon>Bacillota</taxon>
        <taxon>Clostridia</taxon>
        <taxon>Lachnospirales</taxon>
        <taxon>Lachnospiraceae</taxon>
        <taxon>Blautia</taxon>
    </lineage>
</organism>
<reference evidence="1 2" key="1">
    <citation type="submission" date="2009-01" db="EMBL/GenBank/DDBJ databases">
        <authorList>
            <person name="Fulton L."/>
            <person name="Clifton S."/>
            <person name="Fulton B."/>
            <person name="Xu J."/>
            <person name="Minx P."/>
            <person name="Pepin K.H."/>
            <person name="Johnson M."/>
            <person name="Bhonagiri V."/>
            <person name="Nash W.E."/>
            <person name="Mardis E.R."/>
            <person name="Wilson R.K."/>
        </authorList>
    </citation>
    <scope>NUCLEOTIDE SEQUENCE [LARGE SCALE GENOMIC DNA]</scope>
    <source>
        <strain evidence="2">DSM 10507 / JCM 14656 / S5a33</strain>
    </source>
</reference>
<dbReference type="Pfam" id="PF13419">
    <property type="entry name" value="HAD_2"/>
    <property type="match status" value="1"/>
</dbReference>
<dbReference type="eggNOG" id="COG0637">
    <property type="taxonomic scope" value="Bacteria"/>
</dbReference>
<accession>C0CQ88</accession>
<evidence type="ECO:0008006" key="3">
    <source>
        <dbReference type="Google" id="ProtNLM"/>
    </source>
</evidence>
<protein>
    <recommendedName>
        <fullName evidence="3">Phosphorylated carbohydrates phosphatase TM_1254</fullName>
    </recommendedName>
</protein>
<dbReference type="GeneID" id="86822428"/>